<accession>A0ABU6JEJ7</accession>
<evidence type="ECO:0008006" key="3">
    <source>
        <dbReference type="Google" id="ProtNLM"/>
    </source>
</evidence>
<keyword evidence="2" id="KW-1185">Reference proteome</keyword>
<proteinExistence type="predicted"/>
<dbReference type="EMBL" id="JAWIIV010000025">
    <property type="protein sequence ID" value="MEC4722092.1"/>
    <property type="molecule type" value="Genomic_DNA"/>
</dbReference>
<sequence length="73" mass="8328">MDAWNDGDRVIWRLYIAPGKTDHVPCIVREVMLHRVKVEIANIVDGETIRVTRLVAPKNLVSRTQHIPEVDGN</sequence>
<dbReference type="RefSeq" id="WP_326508772.1">
    <property type="nucleotide sequence ID" value="NZ_JAWIIV010000025.1"/>
</dbReference>
<evidence type="ECO:0000313" key="2">
    <source>
        <dbReference type="Proteomes" id="UP001352263"/>
    </source>
</evidence>
<gene>
    <name evidence="1" type="ORF">RY831_23260</name>
</gene>
<evidence type="ECO:0000313" key="1">
    <source>
        <dbReference type="EMBL" id="MEC4722092.1"/>
    </source>
</evidence>
<protein>
    <recommendedName>
        <fullName evidence="3">DUF5641 domain-containing protein</fullName>
    </recommendedName>
</protein>
<dbReference type="Proteomes" id="UP001352263">
    <property type="component" value="Unassembled WGS sequence"/>
</dbReference>
<comment type="caution">
    <text evidence="1">The sequence shown here is derived from an EMBL/GenBank/DDBJ whole genome shotgun (WGS) entry which is preliminary data.</text>
</comment>
<organism evidence="1 2">
    <name type="scientific">Noviherbaspirillum album</name>
    <dbReference type="NCBI Taxonomy" id="3080276"/>
    <lineage>
        <taxon>Bacteria</taxon>
        <taxon>Pseudomonadati</taxon>
        <taxon>Pseudomonadota</taxon>
        <taxon>Betaproteobacteria</taxon>
        <taxon>Burkholderiales</taxon>
        <taxon>Oxalobacteraceae</taxon>
        <taxon>Noviherbaspirillum</taxon>
    </lineage>
</organism>
<name>A0ABU6JEJ7_9BURK</name>
<reference evidence="1 2" key="1">
    <citation type="submission" date="2023-10" db="EMBL/GenBank/DDBJ databases">
        <title>Noviherbaspirillum sp. CPCC 100848 genome assembly.</title>
        <authorList>
            <person name="Li X.Y."/>
            <person name="Fang X.M."/>
        </authorList>
    </citation>
    <scope>NUCLEOTIDE SEQUENCE [LARGE SCALE GENOMIC DNA]</scope>
    <source>
        <strain evidence="1 2">CPCC 100848</strain>
    </source>
</reference>